<evidence type="ECO:0000256" key="8">
    <source>
        <dbReference type="ARBA" id="ARBA00023125"/>
    </source>
</evidence>
<comment type="caution">
    <text evidence="10">The sequence shown here is derived from an EMBL/GenBank/DDBJ whole genome shotgun (WGS) entry which is preliminary data.</text>
</comment>
<dbReference type="CDD" id="cd10148">
    <property type="entry name" value="CsoR-like_DUF156"/>
    <property type="match status" value="1"/>
</dbReference>
<keyword evidence="9" id="KW-0804">Transcription</keyword>
<protein>
    <submittedName>
        <fullName evidence="10">Metal-sensitive transcriptional regulator</fullName>
    </submittedName>
</protein>
<dbReference type="GO" id="GO:0032993">
    <property type="term" value="C:protein-DNA complex"/>
    <property type="evidence" value="ECO:0007669"/>
    <property type="project" value="UniProtKB-ARBA"/>
</dbReference>
<evidence type="ECO:0000256" key="7">
    <source>
        <dbReference type="ARBA" id="ARBA00023015"/>
    </source>
</evidence>
<accession>A0A936NE57</accession>
<gene>
    <name evidence="10" type="ORF">IPN02_10380</name>
</gene>
<comment type="similarity">
    <text evidence="2">Belongs to the CsoR family.</text>
</comment>
<dbReference type="InterPro" id="IPR038390">
    <property type="entry name" value="Metal_Tscrpt_repr_sf"/>
</dbReference>
<keyword evidence="4" id="KW-0678">Repressor</keyword>
<dbReference type="PANTHER" id="PTHR33677">
    <property type="entry name" value="TRANSCRIPTIONAL REPRESSOR FRMR-RELATED"/>
    <property type="match status" value="1"/>
</dbReference>
<proteinExistence type="inferred from homology"/>
<dbReference type="GO" id="GO:0046872">
    <property type="term" value="F:metal ion binding"/>
    <property type="evidence" value="ECO:0007669"/>
    <property type="project" value="UniProtKB-KW"/>
</dbReference>
<sequence length="100" mass="10934">MVAIDTPPPGYSDTKADHLRRLRRIEGQVRGLQRMIEDDKYCIDVLTQISAANRALQSVAMGLLDEHLHHCVVQAVEAGGDEATAKLDEASAAIARLIRS</sequence>
<evidence type="ECO:0000256" key="9">
    <source>
        <dbReference type="ARBA" id="ARBA00023163"/>
    </source>
</evidence>
<dbReference type="FunFam" id="1.20.58.1000:FF:000003">
    <property type="entry name" value="CopY family transcriptional regulator"/>
    <property type="match status" value="1"/>
</dbReference>
<dbReference type="EMBL" id="JADJZA010000007">
    <property type="protein sequence ID" value="MBK9297214.1"/>
    <property type="molecule type" value="Genomic_DNA"/>
</dbReference>
<organism evidence="10 11">
    <name type="scientific">Candidatus Neomicrothrix subdominans</name>
    <dbReference type="NCBI Taxonomy" id="2954438"/>
    <lineage>
        <taxon>Bacteria</taxon>
        <taxon>Bacillati</taxon>
        <taxon>Actinomycetota</taxon>
        <taxon>Acidimicrobiia</taxon>
        <taxon>Acidimicrobiales</taxon>
        <taxon>Microthrixaceae</taxon>
        <taxon>Candidatus Neomicrothrix</taxon>
    </lineage>
</organism>
<comment type="subcellular location">
    <subcellularLocation>
        <location evidence="1">Cytoplasm</location>
    </subcellularLocation>
</comment>
<evidence type="ECO:0000256" key="1">
    <source>
        <dbReference type="ARBA" id="ARBA00004496"/>
    </source>
</evidence>
<evidence type="ECO:0000313" key="11">
    <source>
        <dbReference type="Proteomes" id="UP000727993"/>
    </source>
</evidence>
<evidence type="ECO:0000256" key="6">
    <source>
        <dbReference type="ARBA" id="ARBA00023008"/>
    </source>
</evidence>
<evidence type="ECO:0000256" key="5">
    <source>
        <dbReference type="ARBA" id="ARBA00022723"/>
    </source>
</evidence>
<dbReference type="Gene3D" id="1.20.58.1000">
    <property type="entry name" value="Metal-sensitive repressor, helix protomer"/>
    <property type="match status" value="1"/>
</dbReference>
<reference evidence="10 11" key="1">
    <citation type="submission" date="2020-10" db="EMBL/GenBank/DDBJ databases">
        <title>Connecting structure to function with the recovery of over 1000 high-quality activated sludge metagenome-assembled genomes encoding full-length rRNA genes using long-read sequencing.</title>
        <authorList>
            <person name="Singleton C.M."/>
            <person name="Petriglieri F."/>
            <person name="Kristensen J.M."/>
            <person name="Kirkegaard R.H."/>
            <person name="Michaelsen T.Y."/>
            <person name="Andersen M.H."/>
            <person name="Karst S.M."/>
            <person name="Dueholm M.S."/>
            <person name="Nielsen P.H."/>
            <person name="Albertsen M."/>
        </authorList>
    </citation>
    <scope>NUCLEOTIDE SEQUENCE [LARGE SCALE GENOMIC DNA]</scope>
    <source>
        <strain evidence="10">Lyne_18-Q3-R50-59_MAXAC.006</strain>
    </source>
</reference>
<keyword evidence="7" id="KW-0805">Transcription regulation</keyword>
<dbReference type="PANTHER" id="PTHR33677:SF3">
    <property type="entry name" value="COPPER-SENSING TRANSCRIPTIONAL REPRESSOR RICR"/>
    <property type="match status" value="1"/>
</dbReference>
<evidence type="ECO:0000313" key="10">
    <source>
        <dbReference type="EMBL" id="MBK9297214.1"/>
    </source>
</evidence>
<dbReference type="Proteomes" id="UP000727993">
    <property type="component" value="Unassembled WGS sequence"/>
</dbReference>
<dbReference type="GO" id="GO:0001217">
    <property type="term" value="F:DNA-binding transcription repressor activity"/>
    <property type="evidence" value="ECO:0007669"/>
    <property type="project" value="UniProtKB-ARBA"/>
</dbReference>
<keyword evidence="5" id="KW-0479">Metal-binding</keyword>
<dbReference type="AlphaFoldDB" id="A0A936NE57"/>
<keyword evidence="6" id="KW-0186">Copper</keyword>
<dbReference type="InterPro" id="IPR003735">
    <property type="entry name" value="Metal_Tscrpt_repr"/>
</dbReference>
<dbReference type="GO" id="GO:0005737">
    <property type="term" value="C:cytoplasm"/>
    <property type="evidence" value="ECO:0007669"/>
    <property type="project" value="UniProtKB-SubCell"/>
</dbReference>
<name>A0A936NE57_9ACTN</name>
<evidence type="ECO:0000256" key="2">
    <source>
        <dbReference type="ARBA" id="ARBA00005428"/>
    </source>
</evidence>
<dbReference type="Pfam" id="PF02583">
    <property type="entry name" value="Trns_repr_metal"/>
    <property type="match status" value="1"/>
</dbReference>
<keyword evidence="8" id="KW-0238">DNA-binding</keyword>
<evidence type="ECO:0000256" key="4">
    <source>
        <dbReference type="ARBA" id="ARBA00022491"/>
    </source>
</evidence>
<dbReference type="GO" id="GO:0000976">
    <property type="term" value="F:transcription cis-regulatory region binding"/>
    <property type="evidence" value="ECO:0007669"/>
    <property type="project" value="UniProtKB-ARBA"/>
</dbReference>
<evidence type="ECO:0000256" key="3">
    <source>
        <dbReference type="ARBA" id="ARBA00022490"/>
    </source>
</evidence>
<keyword evidence="3" id="KW-0963">Cytoplasm</keyword>